<dbReference type="FunFam" id="2.80.10.50:FF:000038">
    <property type="entry name" value="very large A-kinase anchor protein isoform X1"/>
    <property type="match status" value="1"/>
</dbReference>
<feature type="domain" description="Beta/gamma crystallin 'Greek key'" evidence="6">
    <location>
        <begin position="2026"/>
        <end position="2070"/>
    </location>
</feature>
<dbReference type="FunFam" id="2.60.20.10:FF:000013">
    <property type="entry name" value="Crystallin beta-gamma domain containing 3"/>
    <property type="match status" value="1"/>
</dbReference>
<name>A0A7N4PKZ9_SARHA</name>
<dbReference type="FunFam" id="2.60.20.10:FF:000011">
    <property type="entry name" value="very large A-kinase anchor protein"/>
    <property type="match status" value="1"/>
</dbReference>
<organism evidence="7 8">
    <name type="scientific">Sarcophilus harrisii</name>
    <name type="common">Tasmanian devil</name>
    <name type="synonym">Sarcophilus laniarius</name>
    <dbReference type="NCBI Taxonomy" id="9305"/>
    <lineage>
        <taxon>Eukaryota</taxon>
        <taxon>Metazoa</taxon>
        <taxon>Chordata</taxon>
        <taxon>Craniata</taxon>
        <taxon>Vertebrata</taxon>
        <taxon>Euteleostomi</taxon>
        <taxon>Mammalia</taxon>
        <taxon>Metatheria</taxon>
        <taxon>Dasyuromorphia</taxon>
        <taxon>Dasyuridae</taxon>
        <taxon>Sarcophilus</taxon>
    </lineage>
</organism>
<protein>
    <recommendedName>
        <fullName evidence="6">Beta/gamma crystallin 'Greek key' domain-containing protein</fullName>
    </recommendedName>
</protein>
<feature type="region of interest" description="Disordered" evidence="5">
    <location>
        <begin position="916"/>
        <end position="938"/>
    </location>
</feature>
<dbReference type="FunFam" id="2.60.20.10:FF:000006">
    <property type="entry name" value="Very large A-kinase anchor protein"/>
    <property type="match status" value="1"/>
</dbReference>
<feature type="region of interest" description="Disordered" evidence="5">
    <location>
        <begin position="1115"/>
        <end position="1159"/>
    </location>
</feature>
<dbReference type="Gene3D" id="2.80.10.50">
    <property type="match status" value="1"/>
</dbReference>
<gene>
    <name evidence="7" type="primary">CRYBG3</name>
</gene>
<feature type="compositionally biased region" description="Low complexity" evidence="5">
    <location>
        <begin position="145"/>
        <end position="154"/>
    </location>
</feature>
<feature type="domain" description="Beta/gamma crystallin 'Greek key'" evidence="6">
    <location>
        <begin position="2340"/>
        <end position="2381"/>
    </location>
</feature>
<dbReference type="CDD" id="cd23463">
    <property type="entry name" value="beta-trefoil_Ricin_vlAKAP"/>
    <property type="match status" value="1"/>
</dbReference>
<dbReference type="InterPro" id="IPR001064">
    <property type="entry name" value="Beta/gamma_crystallin"/>
</dbReference>
<dbReference type="PANTHER" id="PTHR11818:SF38">
    <property type="entry name" value="VERY LARGE A-KINASE ANCHOR PROTEIN"/>
    <property type="match status" value="1"/>
</dbReference>
<dbReference type="InterPro" id="IPR000772">
    <property type="entry name" value="Ricin_B_lectin"/>
</dbReference>
<dbReference type="FunCoup" id="A0A7N4PKZ9">
    <property type="interactions" value="316"/>
</dbReference>
<feature type="domain" description="Beta/gamma crystallin 'Greek key'" evidence="6">
    <location>
        <begin position="2161"/>
        <end position="2203"/>
    </location>
</feature>
<reference evidence="7 8" key="1">
    <citation type="journal article" date="2011" name="Proc. Natl. Acad. Sci. U.S.A.">
        <title>Genetic diversity and population structure of the endangered marsupial Sarcophilus harrisii (Tasmanian devil).</title>
        <authorList>
            <person name="Miller W."/>
            <person name="Hayes V.M."/>
            <person name="Ratan A."/>
            <person name="Petersen D.C."/>
            <person name="Wittekindt N.E."/>
            <person name="Miller J."/>
            <person name="Walenz B."/>
            <person name="Knight J."/>
            <person name="Qi J."/>
            <person name="Zhao F."/>
            <person name="Wang Q."/>
            <person name="Bedoya-Reina O.C."/>
            <person name="Katiyar N."/>
            <person name="Tomsho L.P."/>
            <person name="Kasson L.M."/>
            <person name="Hardie R.A."/>
            <person name="Woodbridge P."/>
            <person name="Tindall E.A."/>
            <person name="Bertelsen M.F."/>
            <person name="Dixon D."/>
            <person name="Pyecroft S."/>
            <person name="Helgen K.M."/>
            <person name="Lesk A.M."/>
            <person name="Pringle T.H."/>
            <person name="Patterson N."/>
            <person name="Zhang Y."/>
            <person name="Kreiss A."/>
            <person name="Woods G.M."/>
            <person name="Jones M.E."/>
            <person name="Schuster S.C."/>
        </authorList>
    </citation>
    <scope>NUCLEOTIDE SEQUENCE [LARGE SCALE GENOMIC DNA]</scope>
</reference>
<dbReference type="PROSITE" id="PS50915">
    <property type="entry name" value="CRYSTALLIN_BETA_GAMMA"/>
    <property type="match status" value="5"/>
</dbReference>
<accession>A0A7N4PKZ9</accession>
<dbReference type="PROSITE" id="PS50231">
    <property type="entry name" value="RICIN_B_LECTIN"/>
    <property type="match status" value="1"/>
</dbReference>
<evidence type="ECO:0000256" key="2">
    <source>
        <dbReference type="ARBA" id="ARBA00022553"/>
    </source>
</evidence>
<comment type="similarity">
    <text evidence="1">Belongs to the beta/gamma-crystallin family.</text>
</comment>
<dbReference type="InParanoid" id="A0A7N4PKZ9"/>
<dbReference type="SUPFAM" id="SSF49695">
    <property type="entry name" value="gamma-Crystallin-like"/>
    <property type="match status" value="3"/>
</dbReference>
<dbReference type="PANTHER" id="PTHR11818">
    <property type="entry name" value="BETA/GAMMA CRYSTALLIN"/>
    <property type="match status" value="1"/>
</dbReference>
<feature type="compositionally biased region" description="Polar residues" evidence="5">
    <location>
        <begin position="916"/>
        <end position="927"/>
    </location>
</feature>
<dbReference type="SUPFAM" id="SSF50370">
    <property type="entry name" value="Ricin B-like lectins"/>
    <property type="match status" value="1"/>
</dbReference>
<reference evidence="7" key="3">
    <citation type="submission" date="2025-09" db="UniProtKB">
        <authorList>
            <consortium name="Ensembl"/>
        </authorList>
    </citation>
    <scope>IDENTIFICATION</scope>
</reference>
<evidence type="ECO:0000313" key="8">
    <source>
        <dbReference type="Proteomes" id="UP000007648"/>
    </source>
</evidence>
<keyword evidence="4" id="KW-0677">Repeat</keyword>
<reference evidence="7" key="2">
    <citation type="submission" date="2025-08" db="UniProtKB">
        <authorList>
            <consortium name="Ensembl"/>
        </authorList>
    </citation>
    <scope>IDENTIFICATION</scope>
</reference>
<evidence type="ECO:0000259" key="6">
    <source>
        <dbReference type="PROSITE" id="PS50915"/>
    </source>
</evidence>
<dbReference type="Pfam" id="PF00652">
    <property type="entry name" value="Ricin_B_lectin"/>
    <property type="match status" value="1"/>
</dbReference>
<evidence type="ECO:0000256" key="5">
    <source>
        <dbReference type="SAM" id="MobiDB-lite"/>
    </source>
</evidence>
<feature type="region of interest" description="Disordered" evidence="5">
    <location>
        <begin position="140"/>
        <end position="160"/>
    </location>
</feature>
<keyword evidence="2" id="KW-0597">Phosphoprotein</keyword>
<dbReference type="InterPro" id="IPR050252">
    <property type="entry name" value="Beta/Gamma-Crystallin"/>
</dbReference>
<proteinExistence type="inferred from homology"/>
<dbReference type="GeneTree" id="ENSGT00940000160816"/>
<dbReference type="Proteomes" id="UP000007648">
    <property type="component" value="Unassembled WGS sequence"/>
</dbReference>
<dbReference type="GO" id="GO:0002088">
    <property type="term" value="P:lens development in camera-type eye"/>
    <property type="evidence" value="ECO:0007669"/>
    <property type="project" value="TreeGrafter"/>
</dbReference>
<dbReference type="FunFam" id="2.60.20.10:FF:000009">
    <property type="entry name" value="very large A-kinase anchor protein"/>
    <property type="match status" value="1"/>
</dbReference>
<dbReference type="FunFam" id="2.60.20.10:FF:000008">
    <property type="entry name" value="very large A-kinase anchor protein"/>
    <property type="match status" value="1"/>
</dbReference>
<dbReference type="GO" id="GO:0007601">
    <property type="term" value="P:visual perception"/>
    <property type="evidence" value="ECO:0007669"/>
    <property type="project" value="TreeGrafter"/>
</dbReference>
<dbReference type="Pfam" id="PF00030">
    <property type="entry name" value="Crystall"/>
    <property type="match status" value="5"/>
</dbReference>
<keyword evidence="3" id="KW-0430">Lectin</keyword>
<dbReference type="GO" id="GO:0005212">
    <property type="term" value="F:structural constituent of eye lens"/>
    <property type="evidence" value="ECO:0007669"/>
    <property type="project" value="TreeGrafter"/>
</dbReference>
<evidence type="ECO:0000256" key="1">
    <source>
        <dbReference type="ARBA" id="ARBA00009646"/>
    </source>
</evidence>
<feature type="region of interest" description="Disordered" evidence="5">
    <location>
        <begin position="219"/>
        <end position="247"/>
    </location>
</feature>
<dbReference type="SMART" id="SM00247">
    <property type="entry name" value="XTALbg"/>
    <property type="match status" value="5"/>
</dbReference>
<dbReference type="SMART" id="SM00458">
    <property type="entry name" value="RICIN"/>
    <property type="match status" value="1"/>
</dbReference>
<feature type="region of interest" description="Disordered" evidence="5">
    <location>
        <begin position="1641"/>
        <end position="1668"/>
    </location>
</feature>
<dbReference type="Ensembl" id="ENSSHAT00000048051.1">
    <property type="protein sequence ID" value="ENSSHAP00000040080.1"/>
    <property type="gene ID" value="ENSSHAG00000027932.1"/>
</dbReference>
<feature type="compositionally biased region" description="Low complexity" evidence="5">
    <location>
        <begin position="1125"/>
        <end position="1134"/>
    </location>
</feature>
<feature type="domain" description="Beta/gamma crystallin 'Greek key'" evidence="6">
    <location>
        <begin position="2071"/>
        <end position="2113"/>
    </location>
</feature>
<evidence type="ECO:0000256" key="3">
    <source>
        <dbReference type="ARBA" id="ARBA00022734"/>
    </source>
</evidence>
<dbReference type="FunFam" id="2.60.20.10:FF:000010">
    <property type="entry name" value="very large A-kinase anchor protein"/>
    <property type="match status" value="1"/>
</dbReference>
<dbReference type="Gene3D" id="2.60.20.10">
    <property type="entry name" value="Crystallins"/>
    <property type="match status" value="6"/>
</dbReference>
<dbReference type="PRINTS" id="PR01367">
    <property type="entry name" value="BGCRYSTALLIN"/>
</dbReference>
<feature type="compositionally biased region" description="Polar residues" evidence="5">
    <location>
        <begin position="229"/>
        <end position="241"/>
    </location>
</feature>
<sequence>MFINNLLIHNKCLLTNFGFSSFYETFNSDQNQQNFLKNICLEIWFISQSEDSRKHSEKSSNLSPEEDSKKPDSFSSLPSVAKTVDNDKQSKESFLQFLGNLFNISAKSPQQPSLKSECDKTEKDSQNLIVLHEKEFKKESDKCGSSPIEEPSSTIEEKDLPTSVDLSDTILQDSEQENSELLKKIECEPEISSITYSTYRGPKQILKILKKQTKLENLSSVQRADETSDSSANTQTGTGSDSEAVVCSDPPVKNDIDLLKSPLKDAILNNSHFKESVLSKPSSPSSSPQSISSSVVESCYNHPLNYVPVYRIDNDMIGSMLFRNDTKNPRNPVFQSIVNPKTTLENNFLKNDKTSEQRDEHFQTSRIVLSDMNIGLIKRESETVKHEYEDLSSPSKTALHEELELPASNCSLSYNFGSIVLHQAEIDYMNEENRSVIQDSETNMKVENTKEKEISSTIGLLSSNNISHTKNEMVGSFSKDVDYNLVTKNKSFDSGPSDNKVSQDILIIQNNYPSIKSVNESEKMDCIQNSITPGLKFEIVSKNHISVCPFESENLALAKVLPGSSGVNSEKTCPILENKKTDPSDLTPAFDFEGGIFRKWEDPILKNLNSAVDHEQDKTVHSTTFKEIHLLLPDFDSEEIYQAEVSPSNCMFTDKHLKAIQIPHRSQSEAPIVLESGVAEDLLHGHDSKATGLVTYDENKISLGLHKLRDIDGSKIISDKSGIGLRSSDILPKSQDKGSILPKTQDYGTLQILDSDISMAKITSEVKAKSFLEVPSILRVEETASFQRHYEKNNLLGDSSNTVSSSFSKLEEPNMIMNSSKPKDNFEILKITTEFSCEDTSLVMSSNSSHWEFEKANCVVAEMTLCHRHDRDVPNIHTGKDGPKYITAAVLKSAMEADVQTVASATVSVNSFSLQGSEASAKDTGTGTRRRAHDRPLDSNSDLVKAAEKLVDLILESARQELKSTQIGVNYQGCNAVTLKEEAIGKKTSEEKEKTLIQPPDHLDECTVKDVSEDKREEKACVLTISGERNLLIDTDKIDMSNLLIIKARELVSEVIHGAQQKLVDSHYRKTKPRNHARNTEKANATKILNNDIVKPHYIAKGFLASEQPEFQSVTKVSENKESKNLLAKSNLNNDTHSTKGREMMPYQKPLYSGNGLEQSNSVELPKSDVLLSENISHKDLDDKSMPLTFNKDKSKAQKALVQIDNVGLYTHLPSTSKSSFSDSLVCINEKCLPGHSNKSLSIAMLEMGKVCRKDAEFGMGKIEVAPPMLEMGKVNKKNTELNAGKNELMPSVLEMEKTFKMDVELNAGENELMPSVLELGKSYGRSELNFTKLESIPDNFKMGKSFKRNTDEMAPVMLEIEKAFEKDIEGDGRKTTVISSKLKMEKTHRDDIQLKISQSDLAKPTILDIAEMNQNTAEGNIEENKVIPSMFEEEKVCHIDIKRNFGQTEMRPIETKENIVLCDNKAKFQFEGYELPRLNEDCKGNIGFMTPDFLPEDSKLRTEKHLYMTAVCRNEKGLNYDIVNEQSHLAFIPQDEQSNSTFTILYEEPLQDECQYLSSEEEGAHSLGFPGKSTSDLPHVLVCERSESRTDLVHHFEKESKSSEMFDSDSSEMFLSVEAKRYKVYPLALSPIYEDDSSQEDILSSEVSPGHRGSSAKSRDGASQPASVLSLLQSVSERLRMNFDDGEKLETEEEVVVDEDEEESQHKEIILTTGKREHVTFQIPDCSTIIYQEEEQEGSRSYKMPLFLSNEPTTSNQQTVLWQDRSLIHHAPGPLLQKSDLSSKLHSSFKSVYNQYLQTTKTVSPEKGLKFGGNLQEQVPKLNTGPEVIQMHSLKLITAYFQMVIYDLHGSKYKQEVYNNILDATSWTFPNGALIKVVRGCWIIYEKPHFQGQKCVLEEGEKVLNRDWIFRSKKHQTRNFVIGSIKRVLKDCRVPEIELCPQADTACCPVYLQRAVANLEELNLPRSVSFAVKAGVWLAYPDANFKGQVTVLEEGHGLFEISASEMKSLHPLQMGGLKVEMPMNLRVIIYDKTHFLGQAKEFNEHVDSVPELFRNEENFFGIASIRVIGGVWVAYEKEHFKGQQFLLEEGEYEDISTWETLNSTILSFRYLQANFIESSITLFESDIENSKYVTIINRDVPDLEEVGFGNETRSIHVKSGVWVGYQQRFFCGEQYILEKGKYKSFFDWGGSNNQIMSIRPVRLEPLGINESPYLLKAYDQLNFQGNCIDFTDYISDLTDFTPHSFKVLRGCWLMHCQEDVTSTQCVLEEGLYADLTSCGCSTARVKSLKPIEYVFEEPFISLFALEHCEGRELHLGDAINSVLNKDLYFYTQSVWVKSGLWIAYEGSNFLGRQILLESSEISNWSAFSGWKTIGSLRPIKQPSVYIRIKNRAQGDYLTVTGNLADLRTTSVCISPYNGKSTQMWYYCRGLFKSKANDTCLDVIGGKDIPGAKVAVWSEHGRLRQKWKMNKNGTISSYLNDQLVLDIKGGSYCDKTHIIINQPLEGEPTQQWDIEIL</sequence>
<evidence type="ECO:0000256" key="4">
    <source>
        <dbReference type="ARBA" id="ARBA00022737"/>
    </source>
</evidence>
<dbReference type="InterPro" id="IPR011024">
    <property type="entry name" value="G_crystallin-like"/>
</dbReference>
<feature type="region of interest" description="Disordered" evidence="5">
    <location>
        <begin position="55"/>
        <end position="82"/>
    </location>
</feature>
<dbReference type="InterPro" id="IPR035992">
    <property type="entry name" value="Ricin_B-like_lectins"/>
</dbReference>
<dbReference type="GO" id="GO:0030246">
    <property type="term" value="F:carbohydrate binding"/>
    <property type="evidence" value="ECO:0007669"/>
    <property type="project" value="UniProtKB-KW"/>
</dbReference>
<evidence type="ECO:0000313" key="7">
    <source>
        <dbReference type="Ensembl" id="ENSSHAP00000040080.1"/>
    </source>
</evidence>
<feature type="domain" description="Beta/gamma crystallin 'Greek key'" evidence="6">
    <location>
        <begin position="1881"/>
        <end position="1930"/>
    </location>
</feature>
<keyword evidence="8" id="KW-1185">Reference proteome</keyword>